<dbReference type="GO" id="GO:0046872">
    <property type="term" value="F:metal ion binding"/>
    <property type="evidence" value="ECO:0007669"/>
    <property type="project" value="UniProtKB-KW"/>
</dbReference>
<keyword evidence="12" id="KW-1185">Reference proteome</keyword>
<dbReference type="SUPFAM" id="SSF102114">
    <property type="entry name" value="Radical SAM enzymes"/>
    <property type="match status" value="1"/>
</dbReference>
<evidence type="ECO:0000256" key="8">
    <source>
        <dbReference type="ARBA" id="ARBA00023014"/>
    </source>
</evidence>
<keyword evidence="8" id="KW-0411">Iron-sulfur</keyword>
<keyword evidence="7" id="KW-0408">Iron</keyword>
<dbReference type="eggNOG" id="COG1032">
    <property type="taxonomic scope" value="Bacteria"/>
</dbReference>
<keyword evidence="3" id="KW-0489">Methyltransferase</keyword>
<dbReference type="STRING" id="580332.Slit_0349"/>
<reference evidence="11 12" key="1">
    <citation type="submission" date="2010-03" db="EMBL/GenBank/DDBJ databases">
        <title>Complete sequence of Sideroxydans lithotrophicus ES-1.</title>
        <authorList>
            <consortium name="US DOE Joint Genome Institute"/>
            <person name="Lucas S."/>
            <person name="Copeland A."/>
            <person name="Lapidus A."/>
            <person name="Cheng J.-F."/>
            <person name="Bruce D."/>
            <person name="Goodwin L."/>
            <person name="Pitluck S."/>
            <person name="Munk A.C."/>
            <person name="Detter J.C."/>
            <person name="Han C."/>
            <person name="Tapia R."/>
            <person name="Larimer F."/>
            <person name="Land M."/>
            <person name="Hauser L."/>
            <person name="Kyrpides N."/>
            <person name="Ivanova N."/>
            <person name="Emerson D."/>
            <person name="Woyke T."/>
        </authorList>
    </citation>
    <scope>NUCLEOTIDE SEQUENCE [LARGE SCALE GENOMIC DNA]</scope>
    <source>
        <strain evidence="11 12">ES-1</strain>
    </source>
</reference>
<dbReference type="PANTHER" id="PTHR43409">
    <property type="entry name" value="ANAEROBIC MAGNESIUM-PROTOPORPHYRIN IX MONOMETHYL ESTER CYCLASE-RELATED"/>
    <property type="match status" value="1"/>
</dbReference>
<evidence type="ECO:0000256" key="7">
    <source>
        <dbReference type="ARBA" id="ARBA00023004"/>
    </source>
</evidence>
<proteinExistence type="predicted"/>
<comment type="cofactor">
    <cofactor evidence="1">
        <name>[4Fe-4S] cluster</name>
        <dbReference type="ChEBI" id="CHEBI:49883"/>
    </cofactor>
</comment>
<dbReference type="HOGENOM" id="CLU_021572_5_1_4"/>
<dbReference type="AlphaFoldDB" id="D5CLK3"/>
<evidence type="ECO:0000256" key="2">
    <source>
        <dbReference type="ARBA" id="ARBA00022485"/>
    </source>
</evidence>
<dbReference type="SMART" id="SM00729">
    <property type="entry name" value="Elp3"/>
    <property type="match status" value="1"/>
</dbReference>
<dbReference type="KEGG" id="slt:Slit_0349"/>
<dbReference type="Pfam" id="PF04055">
    <property type="entry name" value="Radical_SAM"/>
    <property type="match status" value="1"/>
</dbReference>
<dbReference type="SFLD" id="SFLDG01082">
    <property type="entry name" value="B12-binding_domain_containing"/>
    <property type="match status" value="1"/>
</dbReference>
<keyword evidence="5" id="KW-0949">S-adenosyl-L-methionine</keyword>
<dbReference type="Proteomes" id="UP000001625">
    <property type="component" value="Chromosome"/>
</dbReference>
<dbReference type="OrthoDB" id="9801424at2"/>
<sequence>MKKILLINPAYKGSLHSNIKVLALPPLNLSIIARYTPEHYDVCIVDEAMEDLDLDAQVDLVGITCMTPLAPRAYEIATRFRARGIPVVMGGIHVSYMTDEALRYADAVVVGEGENIWPKLLEDFERGQMQSVYRTCELPDVENLLAPRRDLLKGKYFVETVQTGRGCPINCNFCSVTAFNGSRYRVRNIDSVIDEINSIKSKRIFIVDDNIVGQGPRFIRRAKDLFDRMQDCNKEWGGQTCLNIVEHDDVLKAAQRSGCKGLLIGFESLDPATIDSMHKSVNLRPNTRNFRDAIKKLHDHGIAIVGCFIFGTEGQNRDAFRRTIDFVLENEIDAVQMSLETPLPGTAFYRQMVEENRLLLTDYPNDWRHYTIFEPVFRMNGMTPTEAYEGLLEAYAEVSSFKSSLKRGVRTFRNTRSLFSTGISFSWNYQAYKTIRNTQTPLVMKD</sequence>
<dbReference type="Pfam" id="PF02310">
    <property type="entry name" value="B12-binding"/>
    <property type="match status" value="1"/>
</dbReference>
<keyword evidence="4" id="KW-0808">Transferase</keyword>
<dbReference type="CDD" id="cd02068">
    <property type="entry name" value="radical_SAM_B12_BD"/>
    <property type="match status" value="1"/>
</dbReference>
<evidence type="ECO:0000313" key="11">
    <source>
        <dbReference type="EMBL" id="ADE10591.1"/>
    </source>
</evidence>
<dbReference type="Gene3D" id="3.80.30.20">
    <property type="entry name" value="tm_1862 like domain"/>
    <property type="match status" value="1"/>
</dbReference>
<dbReference type="InterPro" id="IPR006158">
    <property type="entry name" value="Cobalamin-bd"/>
</dbReference>
<protein>
    <submittedName>
        <fullName evidence="11">Radical SAM domain protein</fullName>
    </submittedName>
</protein>
<evidence type="ECO:0000256" key="6">
    <source>
        <dbReference type="ARBA" id="ARBA00022723"/>
    </source>
</evidence>
<evidence type="ECO:0000256" key="5">
    <source>
        <dbReference type="ARBA" id="ARBA00022691"/>
    </source>
</evidence>
<dbReference type="GO" id="GO:0031419">
    <property type="term" value="F:cobalamin binding"/>
    <property type="evidence" value="ECO:0007669"/>
    <property type="project" value="InterPro"/>
</dbReference>
<accession>D5CLK3</accession>
<dbReference type="SFLD" id="SFLDS00029">
    <property type="entry name" value="Radical_SAM"/>
    <property type="match status" value="1"/>
</dbReference>
<organism evidence="11 12">
    <name type="scientific">Sideroxydans lithotrophicus (strain ES-1)</name>
    <dbReference type="NCBI Taxonomy" id="580332"/>
    <lineage>
        <taxon>Bacteria</taxon>
        <taxon>Pseudomonadati</taxon>
        <taxon>Pseudomonadota</taxon>
        <taxon>Betaproteobacteria</taxon>
        <taxon>Nitrosomonadales</taxon>
        <taxon>Gallionellaceae</taxon>
        <taxon>Sideroxydans</taxon>
    </lineage>
</organism>
<keyword evidence="2" id="KW-0004">4Fe-4S</keyword>
<dbReference type="EMBL" id="CP001965">
    <property type="protein sequence ID" value="ADE10591.1"/>
    <property type="molecule type" value="Genomic_DNA"/>
</dbReference>
<evidence type="ECO:0000313" key="12">
    <source>
        <dbReference type="Proteomes" id="UP000001625"/>
    </source>
</evidence>
<evidence type="ECO:0000256" key="3">
    <source>
        <dbReference type="ARBA" id="ARBA00022603"/>
    </source>
</evidence>
<evidence type="ECO:0000259" key="10">
    <source>
        <dbReference type="PROSITE" id="PS51918"/>
    </source>
</evidence>
<dbReference type="GO" id="GO:0003824">
    <property type="term" value="F:catalytic activity"/>
    <property type="evidence" value="ECO:0007669"/>
    <property type="project" value="InterPro"/>
</dbReference>
<dbReference type="InterPro" id="IPR034466">
    <property type="entry name" value="Methyltransferase_Class_B"/>
</dbReference>
<dbReference type="GO" id="GO:0005829">
    <property type="term" value="C:cytosol"/>
    <property type="evidence" value="ECO:0007669"/>
    <property type="project" value="TreeGrafter"/>
</dbReference>
<evidence type="ECO:0000256" key="4">
    <source>
        <dbReference type="ARBA" id="ARBA00022679"/>
    </source>
</evidence>
<feature type="domain" description="B12-binding" evidence="9">
    <location>
        <begin position="1"/>
        <end position="131"/>
    </location>
</feature>
<dbReference type="CDD" id="cd01335">
    <property type="entry name" value="Radical_SAM"/>
    <property type="match status" value="1"/>
</dbReference>
<name>D5CLK3_SIDLE</name>
<dbReference type="InterPro" id="IPR006638">
    <property type="entry name" value="Elp3/MiaA/NifB-like_rSAM"/>
</dbReference>
<dbReference type="RefSeq" id="WP_013028490.1">
    <property type="nucleotide sequence ID" value="NC_013959.1"/>
</dbReference>
<evidence type="ECO:0000256" key="1">
    <source>
        <dbReference type="ARBA" id="ARBA00001966"/>
    </source>
</evidence>
<evidence type="ECO:0000259" key="9">
    <source>
        <dbReference type="PROSITE" id="PS51332"/>
    </source>
</evidence>
<gene>
    <name evidence="11" type="ordered locus">Slit_0349</name>
</gene>
<dbReference type="InterPro" id="IPR020612">
    <property type="entry name" value="Methylthiotransferase_CS"/>
</dbReference>
<dbReference type="GO" id="GO:0051539">
    <property type="term" value="F:4 iron, 4 sulfur cluster binding"/>
    <property type="evidence" value="ECO:0007669"/>
    <property type="project" value="UniProtKB-KW"/>
</dbReference>
<dbReference type="InterPro" id="IPR007197">
    <property type="entry name" value="rSAM"/>
</dbReference>
<dbReference type="PROSITE" id="PS01278">
    <property type="entry name" value="MTTASE_RADICAL"/>
    <property type="match status" value="1"/>
</dbReference>
<dbReference type="InterPro" id="IPR023404">
    <property type="entry name" value="rSAM_horseshoe"/>
</dbReference>
<dbReference type="Gene3D" id="3.40.50.280">
    <property type="entry name" value="Cobalamin-binding domain"/>
    <property type="match status" value="1"/>
</dbReference>
<dbReference type="SFLD" id="SFLDG01123">
    <property type="entry name" value="methyltransferase_(Class_B)"/>
    <property type="match status" value="1"/>
</dbReference>
<dbReference type="PROSITE" id="PS51918">
    <property type="entry name" value="RADICAL_SAM"/>
    <property type="match status" value="1"/>
</dbReference>
<dbReference type="PANTHER" id="PTHR43409:SF7">
    <property type="entry name" value="BLL1977 PROTEIN"/>
    <property type="match status" value="1"/>
</dbReference>
<feature type="domain" description="Radical SAM core" evidence="10">
    <location>
        <begin position="153"/>
        <end position="383"/>
    </location>
</feature>
<keyword evidence="6" id="KW-0479">Metal-binding</keyword>
<dbReference type="PROSITE" id="PS51332">
    <property type="entry name" value="B12_BINDING"/>
    <property type="match status" value="1"/>
</dbReference>
<dbReference type="InterPro" id="IPR058240">
    <property type="entry name" value="rSAM_sf"/>
</dbReference>
<dbReference type="InterPro" id="IPR051198">
    <property type="entry name" value="BchE-like"/>
</dbReference>